<dbReference type="GO" id="GO:0005794">
    <property type="term" value="C:Golgi apparatus"/>
    <property type="evidence" value="ECO:0007669"/>
    <property type="project" value="InterPro"/>
</dbReference>
<sequence>MSVYLHSDSKSDIEYDISHLIRATSIFFFYTFGLPGMLFLTLKCGAVQGLGFVELVALYGYSLVPFFPATFLCLMPWAIVHWIALGISTTLSGMLILRNVSGPILESDPSPAHTKAGPILMFIVGVHVIFYFVLKFTFYHHRKF</sequence>
<gene>
    <name evidence="2" type="ORF">ASEP1449_LOCUS15207</name>
</gene>
<feature type="transmembrane region" description="Helical" evidence="1">
    <location>
        <begin position="20"/>
        <end position="40"/>
    </location>
</feature>
<keyword evidence="1" id="KW-0472">Membrane</keyword>
<dbReference type="AlphaFoldDB" id="A0A7S2XRX6"/>
<proteinExistence type="predicted"/>
<evidence type="ECO:0008006" key="3">
    <source>
        <dbReference type="Google" id="ProtNLM"/>
    </source>
</evidence>
<protein>
    <recommendedName>
        <fullName evidence="3">Protein YIPF</fullName>
    </recommendedName>
</protein>
<dbReference type="PANTHER" id="PTHR12822:SF2">
    <property type="entry name" value="PROTEIN YIPF"/>
    <property type="match status" value="1"/>
</dbReference>
<feature type="transmembrane region" description="Helical" evidence="1">
    <location>
        <begin position="116"/>
        <end position="134"/>
    </location>
</feature>
<evidence type="ECO:0000313" key="2">
    <source>
        <dbReference type="EMBL" id="CAD9823373.1"/>
    </source>
</evidence>
<dbReference type="PANTHER" id="PTHR12822">
    <property type="entry name" value="PROTEIN YIPF"/>
    <property type="match status" value="1"/>
</dbReference>
<evidence type="ECO:0000256" key="1">
    <source>
        <dbReference type="SAM" id="Phobius"/>
    </source>
</evidence>
<organism evidence="2">
    <name type="scientific">Attheya septentrionalis</name>
    <dbReference type="NCBI Taxonomy" id="420275"/>
    <lineage>
        <taxon>Eukaryota</taxon>
        <taxon>Sar</taxon>
        <taxon>Stramenopiles</taxon>
        <taxon>Ochrophyta</taxon>
        <taxon>Bacillariophyta</taxon>
        <taxon>Coscinodiscophyceae</taxon>
        <taxon>Chaetocerotophycidae</taxon>
        <taxon>Chaetocerotales</taxon>
        <taxon>Attheyaceae</taxon>
        <taxon>Attheya</taxon>
    </lineage>
</organism>
<dbReference type="GO" id="GO:0016192">
    <property type="term" value="P:vesicle-mediated transport"/>
    <property type="evidence" value="ECO:0007669"/>
    <property type="project" value="InterPro"/>
</dbReference>
<dbReference type="GO" id="GO:0031267">
    <property type="term" value="F:small GTPase binding"/>
    <property type="evidence" value="ECO:0007669"/>
    <property type="project" value="InterPro"/>
</dbReference>
<dbReference type="EMBL" id="HBHQ01022478">
    <property type="protein sequence ID" value="CAD9823373.1"/>
    <property type="molecule type" value="Transcribed_RNA"/>
</dbReference>
<dbReference type="InterPro" id="IPR039765">
    <property type="entry name" value="Yip5/YIPF1/YIPF2"/>
</dbReference>
<keyword evidence="1" id="KW-1133">Transmembrane helix</keyword>
<keyword evidence="1" id="KW-0812">Transmembrane</keyword>
<accession>A0A7S2XRX6</accession>
<name>A0A7S2XRX6_9STRA</name>
<reference evidence="2" key="1">
    <citation type="submission" date="2021-01" db="EMBL/GenBank/DDBJ databases">
        <authorList>
            <person name="Corre E."/>
            <person name="Pelletier E."/>
            <person name="Niang G."/>
            <person name="Scheremetjew M."/>
            <person name="Finn R."/>
            <person name="Kale V."/>
            <person name="Holt S."/>
            <person name="Cochrane G."/>
            <person name="Meng A."/>
            <person name="Brown T."/>
            <person name="Cohen L."/>
        </authorList>
    </citation>
    <scope>NUCLEOTIDE SEQUENCE</scope>
    <source>
        <strain evidence="2">CCMP2084</strain>
    </source>
</reference>
<feature type="transmembrane region" description="Helical" evidence="1">
    <location>
        <begin position="71"/>
        <end position="96"/>
    </location>
</feature>